<dbReference type="PANTHER" id="PTHR24083">
    <property type="entry name" value="NUCLEAR HORMONE RECEPTOR"/>
    <property type="match status" value="1"/>
</dbReference>
<reference evidence="11" key="1">
    <citation type="submission" date="2023-07" db="EMBL/GenBank/DDBJ databases">
        <authorList>
            <person name="Stuckert A."/>
        </authorList>
    </citation>
    <scope>NUCLEOTIDE SEQUENCE</scope>
</reference>
<dbReference type="SUPFAM" id="SSF57716">
    <property type="entry name" value="Glucocorticoid receptor-like (DNA-binding domain)"/>
    <property type="match status" value="1"/>
</dbReference>
<evidence type="ECO:0000256" key="2">
    <source>
        <dbReference type="ARBA" id="ARBA00022771"/>
    </source>
</evidence>
<dbReference type="InterPro" id="IPR013088">
    <property type="entry name" value="Znf_NHR/GATA"/>
</dbReference>
<evidence type="ECO:0000256" key="3">
    <source>
        <dbReference type="ARBA" id="ARBA00022833"/>
    </source>
</evidence>
<dbReference type="InterPro" id="IPR035500">
    <property type="entry name" value="NHR-like_dom_sf"/>
</dbReference>
<feature type="compositionally biased region" description="Basic and acidic residues" evidence="9">
    <location>
        <begin position="160"/>
        <end position="169"/>
    </location>
</feature>
<keyword evidence="6" id="KW-0804">Transcription</keyword>
<dbReference type="PROSITE" id="PS51030">
    <property type="entry name" value="NUCLEAR_REC_DBD_2"/>
    <property type="match status" value="1"/>
</dbReference>
<evidence type="ECO:0000313" key="12">
    <source>
        <dbReference type="Proteomes" id="UP001176940"/>
    </source>
</evidence>
<protein>
    <recommendedName>
        <fullName evidence="10">Nuclear receptor domain-containing protein</fullName>
    </recommendedName>
</protein>
<keyword evidence="2" id="KW-0863">Zinc-finger</keyword>
<feature type="compositionally biased region" description="Acidic residues" evidence="9">
    <location>
        <begin position="335"/>
        <end position="349"/>
    </location>
</feature>
<dbReference type="Gene3D" id="3.30.50.10">
    <property type="entry name" value="Erythroid Transcription Factor GATA-1, subunit A"/>
    <property type="match status" value="1"/>
</dbReference>
<evidence type="ECO:0000256" key="5">
    <source>
        <dbReference type="ARBA" id="ARBA00023125"/>
    </source>
</evidence>
<feature type="region of interest" description="Disordered" evidence="9">
    <location>
        <begin position="153"/>
        <end position="193"/>
    </location>
</feature>
<gene>
    <name evidence="11" type="ORF">RIMI_LOCUS4491180</name>
</gene>
<dbReference type="EMBL" id="CAUEEQ010007246">
    <property type="protein sequence ID" value="CAJ0930816.1"/>
    <property type="molecule type" value="Genomic_DNA"/>
</dbReference>
<evidence type="ECO:0000313" key="11">
    <source>
        <dbReference type="EMBL" id="CAJ0930816.1"/>
    </source>
</evidence>
<keyword evidence="1" id="KW-0479">Metal-binding</keyword>
<dbReference type="Proteomes" id="UP001176940">
    <property type="component" value="Unassembled WGS sequence"/>
</dbReference>
<evidence type="ECO:0000256" key="1">
    <source>
        <dbReference type="ARBA" id="ARBA00022723"/>
    </source>
</evidence>
<evidence type="ECO:0000256" key="7">
    <source>
        <dbReference type="ARBA" id="ARBA00023170"/>
    </source>
</evidence>
<accession>A0ABN9L1L6</accession>
<dbReference type="InterPro" id="IPR001628">
    <property type="entry name" value="Znf_hrmn_rcpt"/>
</dbReference>
<evidence type="ECO:0000259" key="10">
    <source>
        <dbReference type="PROSITE" id="PS51030"/>
    </source>
</evidence>
<feature type="region of interest" description="Disordered" evidence="9">
    <location>
        <begin position="335"/>
        <end position="380"/>
    </location>
</feature>
<dbReference type="SMART" id="SM00399">
    <property type="entry name" value="ZnF_C4"/>
    <property type="match status" value="1"/>
</dbReference>
<evidence type="ECO:0000256" key="6">
    <source>
        <dbReference type="ARBA" id="ARBA00023163"/>
    </source>
</evidence>
<feature type="compositionally biased region" description="Polar residues" evidence="9">
    <location>
        <begin position="179"/>
        <end position="193"/>
    </location>
</feature>
<keyword evidence="12" id="KW-1185">Reference proteome</keyword>
<organism evidence="11 12">
    <name type="scientific">Ranitomeya imitator</name>
    <name type="common">mimic poison frog</name>
    <dbReference type="NCBI Taxonomy" id="111125"/>
    <lineage>
        <taxon>Eukaryota</taxon>
        <taxon>Metazoa</taxon>
        <taxon>Chordata</taxon>
        <taxon>Craniata</taxon>
        <taxon>Vertebrata</taxon>
        <taxon>Euteleostomi</taxon>
        <taxon>Amphibia</taxon>
        <taxon>Batrachia</taxon>
        <taxon>Anura</taxon>
        <taxon>Neobatrachia</taxon>
        <taxon>Hyloidea</taxon>
        <taxon>Dendrobatidae</taxon>
        <taxon>Dendrobatinae</taxon>
        <taxon>Ranitomeya</taxon>
    </lineage>
</organism>
<comment type="caution">
    <text evidence="11">The sequence shown here is derived from an EMBL/GenBank/DDBJ whole genome shotgun (WGS) entry which is preliminary data.</text>
</comment>
<evidence type="ECO:0000256" key="9">
    <source>
        <dbReference type="SAM" id="MobiDB-lite"/>
    </source>
</evidence>
<keyword evidence="7" id="KW-0675">Receptor</keyword>
<keyword evidence="4" id="KW-0805">Transcription regulation</keyword>
<dbReference type="Pfam" id="PF00105">
    <property type="entry name" value="zf-C4"/>
    <property type="match status" value="1"/>
</dbReference>
<evidence type="ECO:0000256" key="8">
    <source>
        <dbReference type="ARBA" id="ARBA00023242"/>
    </source>
</evidence>
<dbReference type="InterPro" id="IPR050274">
    <property type="entry name" value="Nuclear_hormone_rcpt_NR2"/>
</dbReference>
<feature type="domain" description="Nuclear receptor" evidence="10">
    <location>
        <begin position="76"/>
        <end position="116"/>
    </location>
</feature>
<evidence type="ECO:0000256" key="4">
    <source>
        <dbReference type="ARBA" id="ARBA00023015"/>
    </source>
</evidence>
<keyword evidence="5" id="KW-0238">DNA-binding</keyword>
<dbReference type="Gene3D" id="1.10.565.10">
    <property type="entry name" value="Retinoid X Receptor"/>
    <property type="match status" value="1"/>
</dbReference>
<feature type="compositionally biased region" description="Low complexity" evidence="9">
    <location>
        <begin position="350"/>
        <end position="371"/>
    </location>
</feature>
<sequence length="380" mass="40917">MSSPTGSVLSTSAEDSQSVLRQDLRRAQHSCAEYVGTAAVENTMASLLAMVAVDSSREVSAENLSTAAECFTSVSQHKCQAGTGMCPVDKTHRNQCQACRLKKCLQTGMNKDVCWDGIRTINLLLFSLPALSLCDYSCTQNERQPRSTAQIRLDSIDLDTENRSDHSATTREPLPPCPQGNNLRTPVPNSVSGTLSPPHNHRFMASLMTAETCAKLEPEEADENIDVTSNEPERTPSDFQMSAFITSSPEGVYETSARLLFMAVKWAKNLPVFSNLPFRDQGSPTPVLKAHQQVMFSGFPLHCTGLGEELDKMARRTFSAEQAYSLLCSGSETDSAPEVEQFSDSDDDSSSTGSPSPVVAESVVTAEASEAGPSTATAVA</sequence>
<name>A0ABN9L1L6_9NEOB</name>
<dbReference type="SUPFAM" id="SSF48508">
    <property type="entry name" value="Nuclear receptor ligand-binding domain"/>
    <property type="match status" value="1"/>
</dbReference>
<keyword evidence="8" id="KW-0539">Nucleus</keyword>
<proteinExistence type="predicted"/>
<keyword evidence="3" id="KW-0862">Zinc</keyword>